<feature type="transmembrane region" description="Helical" evidence="11">
    <location>
        <begin position="316"/>
        <end position="334"/>
    </location>
</feature>
<feature type="compositionally biased region" description="Basic and acidic residues" evidence="10">
    <location>
        <begin position="51"/>
        <end position="60"/>
    </location>
</feature>
<protein>
    <recommendedName>
        <fullName evidence="9">UDP-galactose transporter homolog 1</fullName>
    </recommendedName>
</protein>
<proteinExistence type="inferred from homology"/>
<feature type="transmembrane region" description="Helical" evidence="11">
    <location>
        <begin position="114"/>
        <end position="133"/>
    </location>
</feature>
<evidence type="ECO:0000256" key="8">
    <source>
        <dbReference type="ARBA" id="ARBA00023136"/>
    </source>
</evidence>
<feature type="transmembrane region" description="Helical" evidence="11">
    <location>
        <begin position="278"/>
        <end position="296"/>
    </location>
</feature>
<evidence type="ECO:0000256" key="6">
    <source>
        <dbReference type="ARBA" id="ARBA00022824"/>
    </source>
</evidence>
<evidence type="ECO:0000256" key="5">
    <source>
        <dbReference type="ARBA" id="ARBA00022692"/>
    </source>
</evidence>
<dbReference type="InterPro" id="IPR037185">
    <property type="entry name" value="EmrE-like"/>
</dbReference>
<dbReference type="GO" id="GO:0005789">
    <property type="term" value="C:endoplasmic reticulum membrane"/>
    <property type="evidence" value="ECO:0007669"/>
    <property type="project" value="UniProtKB-SubCell"/>
</dbReference>
<keyword evidence="5 11" id="KW-0812">Transmembrane</keyword>
<dbReference type="GO" id="GO:0005459">
    <property type="term" value="F:UDP-galactose transmembrane transporter activity"/>
    <property type="evidence" value="ECO:0007669"/>
    <property type="project" value="TreeGrafter"/>
</dbReference>
<evidence type="ECO:0000256" key="2">
    <source>
        <dbReference type="ARBA" id="ARBA00010694"/>
    </source>
</evidence>
<evidence type="ECO:0000256" key="11">
    <source>
        <dbReference type="SAM" id="Phobius"/>
    </source>
</evidence>
<feature type="transmembrane region" description="Helical" evidence="11">
    <location>
        <begin position="341"/>
        <end position="362"/>
    </location>
</feature>
<keyword evidence="8 11" id="KW-0472">Membrane</keyword>
<sequence length="390" mass="43004">MASSDASTTRNLHRSSADDKQSPMKLNEQDASDNINSLATTDKPSNESGLEYEKRSELKNKATTGKSKNDSDTNIFTLLFLVLGIYASFLSWGLLQERITTTAYEGRYFRASHALAALQSLFASIAGYLMLKYKQKSSVSNSGVKSISLWPSKPVLQGYLFIASCQAVSTPLAYSSLKYVDYVTMLLAKSCKLVPVMAVHVVLYRTRFPGYKYIVVALVSIGVSMFSAGKAVSKSSSGTSINGYLLLLGALILDGVYNTAQDNLFKKYRSEISGPQMMAVLNFFTTLMSTCMFLVSGQVDEVLWFARNHPSIFLDIFVYGICGAIGQVFVFLTLEKFGSIVLVTTTVTRKMFSMLLSVILFNHKLTKSQWIGVGLVFLGIGYEALYKLKK</sequence>
<dbReference type="Proteomes" id="UP001362899">
    <property type="component" value="Unassembled WGS sequence"/>
</dbReference>
<dbReference type="AlphaFoldDB" id="A0AAV5RF73"/>
<feature type="transmembrane region" description="Helical" evidence="11">
    <location>
        <begin position="186"/>
        <end position="204"/>
    </location>
</feature>
<feature type="compositionally biased region" description="Polar residues" evidence="10">
    <location>
        <begin position="32"/>
        <end position="48"/>
    </location>
</feature>
<dbReference type="InterPro" id="IPR013657">
    <property type="entry name" value="SCL35B1-4/HUT1"/>
</dbReference>
<dbReference type="GO" id="GO:0005460">
    <property type="term" value="F:UDP-glucose transmembrane transporter activity"/>
    <property type="evidence" value="ECO:0007669"/>
    <property type="project" value="TreeGrafter"/>
</dbReference>
<name>A0AAV5RF73_STABA</name>
<evidence type="ECO:0000256" key="9">
    <source>
        <dbReference type="ARBA" id="ARBA00041103"/>
    </source>
</evidence>
<evidence type="ECO:0000313" key="13">
    <source>
        <dbReference type="Proteomes" id="UP001362899"/>
    </source>
</evidence>
<dbReference type="EMBL" id="BTGC01000003">
    <property type="protein sequence ID" value="GMM49612.1"/>
    <property type="molecule type" value="Genomic_DNA"/>
</dbReference>
<comment type="caution">
    <text evidence="12">The sequence shown here is derived from an EMBL/GenBank/DDBJ whole genome shotgun (WGS) entry which is preliminary data.</text>
</comment>
<feature type="transmembrane region" description="Helical" evidence="11">
    <location>
        <begin position="241"/>
        <end position="257"/>
    </location>
</feature>
<evidence type="ECO:0000313" key="12">
    <source>
        <dbReference type="EMBL" id="GMM49612.1"/>
    </source>
</evidence>
<dbReference type="SUPFAM" id="SSF103481">
    <property type="entry name" value="Multidrug resistance efflux transporter EmrE"/>
    <property type="match status" value="1"/>
</dbReference>
<keyword evidence="4" id="KW-0762">Sugar transport</keyword>
<reference evidence="12 13" key="1">
    <citation type="journal article" date="2023" name="Elife">
        <title>Identification of key yeast species and microbe-microbe interactions impacting larval growth of Drosophila in the wild.</title>
        <authorList>
            <person name="Mure A."/>
            <person name="Sugiura Y."/>
            <person name="Maeda R."/>
            <person name="Honda K."/>
            <person name="Sakurai N."/>
            <person name="Takahashi Y."/>
            <person name="Watada M."/>
            <person name="Katoh T."/>
            <person name="Gotoh A."/>
            <person name="Gotoh Y."/>
            <person name="Taniguchi I."/>
            <person name="Nakamura K."/>
            <person name="Hayashi T."/>
            <person name="Katayama T."/>
            <person name="Uemura T."/>
            <person name="Hattori Y."/>
        </authorList>
    </citation>
    <scope>NUCLEOTIDE SEQUENCE [LARGE SCALE GENOMIC DNA]</scope>
    <source>
        <strain evidence="12 13">SB-73</strain>
    </source>
</reference>
<dbReference type="GO" id="GO:0000139">
    <property type="term" value="C:Golgi membrane"/>
    <property type="evidence" value="ECO:0007669"/>
    <property type="project" value="TreeGrafter"/>
</dbReference>
<evidence type="ECO:0000256" key="7">
    <source>
        <dbReference type="ARBA" id="ARBA00022989"/>
    </source>
</evidence>
<feature type="region of interest" description="Disordered" evidence="10">
    <location>
        <begin position="1"/>
        <end position="69"/>
    </location>
</feature>
<evidence type="ECO:0000256" key="4">
    <source>
        <dbReference type="ARBA" id="ARBA00022597"/>
    </source>
</evidence>
<keyword evidence="3" id="KW-0813">Transport</keyword>
<feature type="transmembrane region" description="Helical" evidence="11">
    <location>
        <begin position="75"/>
        <end position="94"/>
    </location>
</feature>
<accession>A0AAV5RF73</accession>
<organism evidence="12 13">
    <name type="scientific">Starmerella bacillaris</name>
    <name type="common">Yeast</name>
    <name type="synonym">Candida zemplinina</name>
    <dbReference type="NCBI Taxonomy" id="1247836"/>
    <lineage>
        <taxon>Eukaryota</taxon>
        <taxon>Fungi</taxon>
        <taxon>Dikarya</taxon>
        <taxon>Ascomycota</taxon>
        <taxon>Saccharomycotina</taxon>
        <taxon>Dipodascomycetes</taxon>
        <taxon>Dipodascales</taxon>
        <taxon>Trichomonascaceae</taxon>
        <taxon>Starmerella</taxon>
    </lineage>
</organism>
<gene>
    <name evidence="12" type="ORF">DASB73_005700</name>
</gene>
<comment type="similarity">
    <text evidence="2">Belongs to the nucleotide-sugar transporter family. SLC35B subfamily.</text>
</comment>
<keyword evidence="6" id="KW-0256">Endoplasmic reticulum</keyword>
<comment type="subcellular location">
    <subcellularLocation>
        <location evidence="1">Endoplasmic reticulum membrane</location>
        <topology evidence="1">Multi-pass membrane protein</topology>
    </subcellularLocation>
</comment>
<dbReference type="PANTHER" id="PTHR10778">
    <property type="entry name" value="SOLUTE CARRIER FAMILY 35 MEMBER B"/>
    <property type="match status" value="1"/>
</dbReference>
<feature type="transmembrane region" description="Helical" evidence="11">
    <location>
        <begin position="211"/>
        <end position="229"/>
    </location>
</feature>
<feature type="compositionally biased region" description="Polar residues" evidence="10">
    <location>
        <begin position="1"/>
        <end position="10"/>
    </location>
</feature>
<dbReference type="PANTHER" id="PTHR10778:SF10">
    <property type="entry name" value="SOLUTE CARRIER FAMILY 35 MEMBER B1"/>
    <property type="match status" value="1"/>
</dbReference>
<keyword evidence="13" id="KW-1185">Reference proteome</keyword>
<feature type="transmembrane region" description="Helical" evidence="11">
    <location>
        <begin position="368"/>
        <end position="386"/>
    </location>
</feature>
<dbReference type="Pfam" id="PF08449">
    <property type="entry name" value="UAA"/>
    <property type="match status" value="1"/>
</dbReference>
<keyword evidence="7 11" id="KW-1133">Transmembrane helix</keyword>
<evidence type="ECO:0000256" key="10">
    <source>
        <dbReference type="SAM" id="MobiDB-lite"/>
    </source>
</evidence>
<evidence type="ECO:0000256" key="3">
    <source>
        <dbReference type="ARBA" id="ARBA00022448"/>
    </source>
</evidence>
<evidence type="ECO:0000256" key="1">
    <source>
        <dbReference type="ARBA" id="ARBA00004477"/>
    </source>
</evidence>